<feature type="non-terminal residue" evidence="1">
    <location>
        <position position="70"/>
    </location>
</feature>
<gene>
    <name evidence="1" type="ORF">RFULGI_LOCUS18503</name>
</gene>
<keyword evidence="2" id="KW-1185">Reference proteome</keyword>
<dbReference type="OrthoDB" id="2326988at2759"/>
<name>A0A9N9K4L9_9GLOM</name>
<protein>
    <submittedName>
        <fullName evidence="1">18101_t:CDS:1</fullName>
    </submittedName>
</protein>
<accession>A0A9N9K4L9</accession>
<dbReference type="Proteomes" id="UP000789396">
    <property type="component" value="Unassembled WGS sequence"/>
</dbReference>
<reference evidence="1" key="1">
    <citation type="submission" date="2021-06" db="EMBL/GenBank/DDBJ databases">
        <authorList>
            <person name="Kallberg Y."/>
            <person name="Tangrot J."/>
            <person name="Rosling A."/>
        </authorList>
    </citation>
    <scope>NUCLEOTIDE SEQUENCE</scope>
    <source>
        <strain evidence="1">IN212</strain>
    </source>
</reference>
<evidence type="ECO:0000313" key="1">
    <source>
        <dbReference type="EMBL" id="CAG8808624.1"/>
    </source>
</evidence>
<sequence>KLEYFHIYDAKLLFEDEEEPWDEYRPPELELFNATELLEELGSCIPITMRTIKVWMNWLITIEDIEAFVS</sequence>
<organism evidence="1 2">
    <name type="scientific">Racocetra fulgida</name>
    <dbReference type="NCBI Taxonomy" id="60492"/>
    <lineage>
        <taxon>Eukaryota</taxon>
        <taxon>Fungi</taxon>
        <taxon>Fungi incertae sedis</taxon>
        <taxon>Mucoromycota</taxon>
        <taxon>Glomeromycotina</taxon>
        <taxon>Glomeromycetes</taxon>
        <taxon>Diversisporales</taxon>
        <taxon>Gigasporaceae</taxon>
        <taxon>Racocetra</taxon>
    </lineage>
</organism>
<comment type="caution">
    <text evidence="1">The sequence shown here is derived from an EMBL/GenBank/DDBJ whole genome shotgun (WGS) entry which is preliminary data.</text>
</comment>
<feature type="non-terminal residue" evidence="1">
    <location>
        <position position="1"/>
    </location>
</feature>
<dbReference type="AlphaFoldDB" id="A0A9N9K4L9"/>
<evidence type="ECO:0000313" key="2">
    <source>
        <dbReference type="Proteomes" id="UP000789396"/>
    </source>
</evidence>
<dbReference type="EMBL" id="CAJVPZ010081608">
    <property type="protein sequence ID" value="CAG8808624.1"/>
    <property type="molecule type" value="Genomic_DNA"/>
</dbReference>
<proteinExistence type="predicted"/>